<dbReference type="OrthoDB" id="2018133at2759"/>
<dbReference type="CDD" id="cd06558">
    <property type="entry name" value="crotonase-like"/>
    <property type="match status" value="1"/>
</dbReference>
<dbReference type="EMBL" id="ML977148">
    <property type="protein sequence ID" value="KAF1988435.1"/>
    <property type="molecule type" value="Genomic_DNA"/>
</dbReference>
<sequence>MPNPPLDLVLPSSYSDLPYTAIKLSHYPTSSPSPTPILILTLNRPKMHNAFTNTMMLEMEEVIGMISVDDRVKCCVVTGSGRIFCAGADLSPEEGSFAGGTEPSYEHRDGGGRVSLAIHQCKKPIIGALQGSAVGIGITMTLPMSIRVALSSAKIGFVFARRGLIMEACSSYFLPRLIGMSRAIDLVTTGSTFRADDPIFGGLFRETLDKPEAVVNRAIEIAEEVVKNTSAVSTYLMREMMYRNPGSAEETHLLDSRIIYELFGKGDCKEGVQSFFDKRPPNFTGNMVTNAPTVYPWWQPVDVIRKARAKIQGPKL</sequence>
<gene>
    <name evidence="4" type="ORF">K402DRAFT_391665</name>
</gene>
<dbReference type="SUPFAM" id="SSF52096">
    <property type="entry name" value="ClpP/crotonase"/>
    <property type="match status" value="1"/>
</dbReference>
<dbReference type="PANTHER" id="PTHR43684">
    <property type="match status" value="1"/>
</dbReference>
<organism evidence="4 5">
    <name type="scientific">Aulographum hederae CBS 113979</name>
    <dbReference type="NCBI Taxonomy" id="1176131"/>
    <lineage>
        <taxon>Eukaryota</taxon>
        <taxon>Fungi</taxon>
        <taxon>Dikarya</taxon>
        <taxon>Ascomycota</taxon>
        <taxon>Pezizomycotina</taxon>
        <taxon>Dothideomycetes</taxon>
        <taxon>Pleosporomycetidae</taxon>
        <taxon>Aulographales</taxon>
        <taxon>Aulographaceae</taxon>
    </lineage>
</organism>
<name>A0A6G1H5K3_9PEZI</name>
<evidence type="ECO:0000256" key="1">
    <source>
        <dbReference type="ARBA" id="ARBA00004685"/>
    </source>
</evidence>
<reference evidence="4" key="1">
    <citation type="journal article" date="2020" name="Stud. Mycol.">
        <title>101 Dothideomycetes genomes: a test case for predicting lifestyles and emergence of pathogens.</title>
        <authorList>
            <person name="Haridas S."/>
            <person name="Albert R."/>
            <person name="Binder M."/>
            <person name="Bloem J."/>
            <person name="Labutti K."/>
            <person name="Salamov A."/>
            <person name="Andreopoulos B."/>
            <person name="Baker S."/>
            <person name="Barry K."/>
            <person name="Bills G."/>
            <person name="Bluhm B."/>
            <person name="Cannon C."/>
            <person name="Castanera R."/>
            <person name="Culley D."/>
            <person name="Daum C."/>
            <person name="Ezra D."/>
            <person name="Gonzalez J."/>
            <person name="Henrissat B."/>
            <person name="Kuo A."/>
            <person name="Liang C."/>
            <person name="Lipzen A."/>
            <person name="Lutzoni F."/>
            <person name="Magnuson J."/>
            <person name="Mondo S."/>
            <person name="Nolan M."/>
            <person name="Ohm R."/>
            <person name="Pangilinan J."/>
            <person name="Park H.-J."/>
            <person name="Ramirez L."/>
            <person name="Alfaro M."/>
            <person name="Sun H."/>
            <person name="Tritt A."/>
            <person name="Yoshinaga Y."/>
            <person name="Zwiers L.-H."/>
            <person name="Turgeon B."/>
            <person name="Goodwin S."/>
            <person name="Spatafora J."/>
            <person name="Crous P."/>
            <person name="Grigoriev I."/>
        </authorList>
    </citation>
    <scope>NUCLEOTIDE SEQUENCE</scope>
    <source>
        <strain evidence="4">CBS 113979</strain>
    </source>
</reference>
<comment type="similarity">
    <text evidence="2">Belongs to the enoyl-CoA hydratase/isomerase family.</text>
</comment>
<dbReference type="Gene3D" id="3.90.226.10">
    <property type="entry name" value="2-enoyl-CoA Hydratase, Chain A, domain 1"/>
    <property type="match status" value="1"/>
</dbReference>
<evidence type="ECO:0000313" key="5">
    <source>
        <dbReference type="Proteomes" id="UP000800041"/>
    </source>
</evidence>
<protein>
    <submittedName>
        <fullName evidence="4">ClpP/crotonase</fullName>
    </submittedName>
</protein>
<comment type="pathway">
    <text evidence="1">Mycotoxin biosynthesis.</text>
</comment>
<accession>A0A6G1H5K3</accession>
<keyword evidence="5" id="KW-1185">Reference proteome</keyword>
<dbReference type="PANTHER" id="PTHR43684:SF4">
    <property type="entry name" value="ENOYL-COA HYDRATASE_ISOMERASE FAMILY PROTEIN (AFU_ORTHOLOGUE AFUA_1G01890)"/>
    <property type="match status" value="1"/>
</dbReference>
<dbReference type="InterPro" id="IPR029045">
    <property type="entry name" value="ClpP/crotonase-like_dom_sf"/>
</dbReference>
<evidence type="ECO:0000256" key="3">
    <source>
        <dbReference type="ARBA" id="ARBA00023026"/>
    </source>
</evidence>
<evidence type="ECO:0000313" key="4">
    <source>
        <dbReference type="EMBL" id="KAF1988435.1"/>
    </source>
</evidence>
<proteinExistence type="inferred from homology"/>
<evidence type="ECO:0000256" key="2">
    <source>
        <dbReference type="ARBA" id="ARBA00005254"/>
    </source>
</evidence>
<keyword evidence="3" id="KW-0843">Virulence</keyword>
<dbReference type="InterPro" id="IPR001753">
    <property type="entry name" value="Enoyl-CoA_hydra/iso"/>
</dbReference>
<dbReference type="InterPro" id="IPR051053">
    <property type="entry name" value="ECH/Chromodomain_protein"/>
</dbReference>
<dbReference type="AlphaFoldDB" id="A0A6G1H5K3"/>
<dbReference type="Pfam" id="PF00378">
    <property type="entry name" value="ECH_1"/>
    <property type="match status" value="1"/>
</dbReference>
<dbReference type="Proteomes" id="UP000800041">
    <property type="component" value="Unassembled WGS sequence"/>
</dbReference>